<sequence>MDYATKTSLDPFFYFITQFLKAGPLKEYKRSAVQLLLICATSQIVRTLVAVAIQSLQGIIFLRWDLSAQTLNFAKIIMNMATGS</sequence>
<organism evidence="1 2">
    <name type="scientific">Rosa chinensis</name>
    <name type="common">China rose</name>
    <dbReference type="NCBI Taxonomy" id="74649"/>
    <lineage>
        <taxon>Eukaryota</taxon>
        <taxon>Viridiplantae</taxon>
        <taxon>Streptophyta</taxon>
        <taxon>Embryophyta</taxon>
        <taxon>Tracheophyta</taxon>
        <taxon>Spermatophyta</taxon>
        <taxon>Magnoliopsida</taxon>
        <taxon>eudicotyledons</taxon>
        <taxon>Gunneridae</taxon>
        <taxon>Pentapetalae</taxon>
        <taxon>rosids</taxon>
        <taxon>fabids</taxon>
        <taxon>Rosales</taxon>
        <taxon>Rosaceae</taxon>
        <taxon>Rosoideae</taxon>
        <taxon>Rosoideae incertae sedis</taxon>
        <taxon>Rosa</taxon>
    </lineage>
</organism>
<keyword evidence="2" id="KW-1185">Reference proteome</keyword>
<comment type="caution">
    <text evidence="1">The sequence shown here is derived from an EMBL/GenBank/DDBJ whole genome shotgun (WGS) entry which is preliminary data.</text>
</comment>
<name>A0A2P6PVW5_ROSCH</name>
<proteinExistence type="predicted"/>
<accession>A0A2P6PVW5</accession>
<dbReference type="AlphaFoldDB" id="A0A2P6PVW5"/>
<protein>
    <submittedName>
        <fullName evidence="1">Uncharacterized protein</fullName>
    </submittedName>
</protein>
<evidence type="ECO:0000313" key="2">
    <source>
        <dbReference type="Proteomes" id="UP000238479"/>
    </source>
</evidence>
<reference evidence="1 2" key="1">
    <citation type="journal article" date="2018" name="Nat. Genet.">
        <title>The Rosa genome provides new insights in the design of modern roses.</title>
        <authorList>
            <person name="Bendahmane M."/>
        </authorList>
    </citation>
    <scope>NUCLEOTIDE SEQUENCE [LARGE SCALE GENOMIC DNA]</scope>
    <source>
        <strain evidence="2">cv. Old Blush</strain>
    </source>
</reference>
<dbReference type="EMBL" id="PDCK01000044">
    <property type="protein sequence ID" value="PRQ26075.1"/>
    <property type="molecule type" value="Genomic_DNA"/>
</dbReference>
<gene>
    <name evidence="1" type="ORF">RchiOBHm_Chr6g0290611</name>
</gene>
<dbReference type="Gramene" id="PRQ26075">
    <property type="protein sequence ID" value="PRQ26075"/>
    <property type="gene ID" value="RchiOBHm_Chr6g0290611"/>
</dbReference>
<dbReference type="Proteomes" id="UP000238479">
    <property type="component" value="Chromosome 6"/>
</dbReference>
<evidence type="ECO:0000313" key="1">
    <source>
        <dbReference type="EMBL" id="PRQ26075.1"/>
    </source>
</evidence>